<evidence type="ECO:0000313" key="3">
    <source>
        <dbReference type="EMBL" id="VFJ54555.1"/>
    </source>
</evidence>
<sequence>MDELFLRESIIFFMVLVSVAGFGVVIREILGHE</sequence>
<evidence type="ECO:0000313" key="2">
    <source>
        <dbReference type="EMBL" id="VFJ50582.1"/>
    </source>
</evidence>
<keyword evidence="1" id="KW-0812">Transmembrane</keyword>
<proteinExistence type="predicted"/>
<dbReference type="EMBL" id="CAADEX010000047">
    <property type="protein sequence ID" value="VFJ54555.1"/>
    <property type="molecule type" value="Genomic_DNA"/>
</dbReference>
<keyword evidence="1" id="KW-1133">Transmembrane helix</keyword>
<keyword evidence="1" id="KW-0472">Membrane</keyword>
<organism evidence="2">
    <name type="scientific">Candidatus Kentrum sp. DK</name>
    <dbReference type="NCBI Taxonomy" id="2126562"/>
    <lineage>
        <taxon>Bacteria</taxon>
        <taxon>Pseudomonadati</taxon>
        <taxon>Pseudomonadota</taxon>
        <taxon>Gammaproteobacteria</taxon>
        <taxon>Candidatus Kentrum</taxon>
    </lineage>
</organism>
<dbReference type="AlphaFoldDB" id="A0A450SDK1"/>
<dbReference type="EMBL" id="CAADEY010000029">
    <property type="protein sequence ID" value="VFJ50582.1"/>
    <property type="molecule type" value="Genomic_DNA"/>
</dbReference>
<evidence type="ECO:0000256" key="1">
    <source>
        <dbReference type="SAM" id="Phobius"/>
    </source>
</evidence>
<gene>
    <name evidence="3" type="ORF">BECKDK2373B_GA0170837_104713</name>
    <name evidence="2" type="ORF">BECKDK2373C_GA0170839_102925</name>
</gene>
<protein>
    <submittedName>
        <fullName evidence="2">Uncharacterized protein</fullName>
    </submittedName>
</protein>
<feature type="transmembrane region" description="Helical" evidence="1">
    <location>
        <begin position="6"/>
        <end position="26"/>
    </location>
</feature>
<name>A0A450SDK1_9GAMM</name>
<reference evidence="2" key="1">
    <citation type="submission" date="2019-02" db="EMBL/GenBank/DDBJ databases">
        <authorList>
            <person name="Gruber-Vodicka R. H."/>
            <person name="Seah K. B. B."/>
        </authorList>
    </citation>
    <scope>NUCLEOTIDE SEQUENCE</scope>
    <source>
        <strain evidence="2">BECK_DK161</strain>
        <strain evidence="3">BECK_DK47</strain>
    </source>
</reference>
<accession>A0A450SDK1</accession>